<reference evidence="2 3" key="1">
    <citation type="journal article" date="2015" name="Genome Biol.">
        <title>Comparative genomics of Steinernema reveals deeply conserved gene regulatory networks.</title>
        <authorList>
            <person name="Dillman A.R."/>
            <person name="Macchietto M."/>
            <person name="Porter C.F."/>
            <person name="Rogers A."/>
            <person name="Williams B."/>
            <person name="Antoshechkin I."/>
            <person name="Lee M.M."/>
            <person name="Goodwin Z."/>
            <person name="Lu X."/>
            <person name="Lewis E.E."/>
            <person name="Goodrich-Blair H."/>
            <person name="Stock S.P."/>
            <person name="Adams B.J."/>
            <person name="Sternberg P.W."/>
            <person name="Mortazavi A."/>
        </authorList>
    </citation>
    <scope>NUCLEOTIDE SEQUENCE [LARGE SCALE GENOMIC DNA]</scope>
    <source>
        <strain evidence="2 3">ALL</strain>
    </source>
</reference>
<feature type="region of interest" description="Disordered" evidence="1">
    <location>
        <begin position="54"/>
        <end position="106"/>
    </location>
</feature>
<dbReference type="Proteomes" id="UP000298663">
    <property type="component" value="Unassembled WGS sequence"/>
</dbReference>
<proteinExistence type="predicted"/>
<comment type="caution">
    <text evidence="2">The sequence shown here is derived from an EMBL/GenBank/DDBJ whole genome shotgun (WGS) entry which is preliminary data.</text>
</comment>
<dbReference type="AlphaFoldDB" id="A0A4U5N2C8"/>
<gene>
    <name evidence="2" type="ORF">L596_017678</name>
</gene>
<accession>A0A4U5N2C8</accession>
<evidence type="ECO:0000256" key="1">
    <source>
        <dbReference type="SAM" id="MobiDB-lite"/>
    </source>
</evidence>
<sequence>MGADRFGDFSTYQNMAILSDRFQVRNCVTVLPVQVQTVRVCFYFGHNNTLPQDSLTIAQKQGSSRPPRDSKKRNFSARSKSVFPDIQQPSTSTSTTSRTKKSKTMSALNVKGMVTRSRAAKLGLKLLE</sequence>
<protein>
    <submittedName>
        <fullName evidence="2">Uncharacterized protein</fullName>
    </submittedName>
</protein>
<dbReference type="EMBL" id="AZBU02000005">
    <property type="protein sequence ID" value="TKR76559.1"/>
    <property type="molecule type" value="Genomic_DNA"/>
</dbReference>
<evidence type="ECO:0000313" key="2">
    <source>
        <dbReference type="EMBL" id="TKR76559.1"/>
    </source>
</evidence>
<keyword evidence="3" id="KW-1185">Reference proteome</keyword>
<reference evidence="2 3" key="2">
    <citation type="journal article" date="2019" name="G3 (Bethesda)">
        <title>Hybrid Assembly of the Genome of the Entomopathogenic Nematode Steinernema carpocapsae Identifies the X-Chromosome.</title>
        <authorList>
            <person name="Serra L."/>
            <person name="Macchietto M."/>
            <person name="Macias-Munoz A."/>
            <person name="McGill C.J."/>
            <person name="Rodriguez I.M."/>
            <person name="Rodriguez B."/>
            <person name="Murad R."/>
            <person name="Mortazavi A."/>
        </authorList>
    </citation>
    <scope>NUCLEOTIDE SEQUENCE [LARGE SCALE GENOMIC DNA]</scope>
    <source>
        <strain evidence="2 3">ALL</strain>
    </source>
</reference>
<feature type="compositionally biased region" description="Polar residues" evidence="1">
    <location>
        <begin position="54"/>
        <end position="64"/>
    </location>
</feature>
<name>A0A4U5N2C8_STECR</name>
<evidence type="ECO:0000313" key="3">
    <source>
        <dbReference type="Proteomes" id="UP000298663"/>
    </source>
</evidence>
<organism evidence="2 3">
    <name type="scientific">Steinernema carpocapsae</name>
    <name type="common">Entomopathogenic nematode</name>
    <dbReference type="NCBI Taxonomy" id="34508"/>
    <lineage>
        <taxon>Eukaryota</taxon>
        <taxon>Metazoa</taxon>
        <taxon>Ecdysozoa</taxon>
        <taxon>Nematoda</taxon>
        <taxon>Chromadorea</taxon>
        <taxon>Rhabditida</taxon>
        <taxon>Tylenchina</taxon>
        <taxon>Panagrolaimomorpha</taxon>
        <taxon>Strongyloidoidea</taxon>
        <taxon>Steinernematidae</taxon>
        <taxon>Steinernema</taxon>
    </lineage>
</organism>